<dbReference type="InterPro" id="IPR000014">
    <property type="entry name" value="PAS"/>
</dbReference>
<evidence type="ECO:0000256" key="3">
    <source>
        <dbReference type="ARBA" id="ARBA00022991"/>
    </source>
</evidence>
<evidence type="ECO:0000256" key="2">
    <source>
        <dbReference type="ARBA" id="ARBA00022643"/>
    </source>
</evidence>
<feature type="compositionally biased region" description="Gly residues" evidence="4">
    <location>
        <begin position="631"/>
        <end position="657"/>
    </location>
</feature>
<reference evidence="6" key="2">
    <citation type="submission" date="2023-05" db="EMBL/GenBank/DDBJ databases">
        <authorList>
            <consortium name="Lawrence Berkeley National Laboratory"/>
            <person name="Steindorff A."/>
            <person name="Hensen N."/>
            <person name="Bonometti L."/>
            <person name="Westerberg I."/>
            <person name="Brannstrom I.O."/>
            <person name="Guillou S."/>
            <person name="Cros-Aarteil S."/>
            <person name="Calhoun S."/>
            <person name="Haridas S."/>
            <person name="Kuo A."/>
            <person name="Mondo S."/>
            <person name="Pangilinan J."/>
            <person name="Riley R."/>
            <person name="Labutti K."/>
            <person name="Andreopoulos B."/>
            <person name="Lipzen A."/>
            <person name="Chen C."/>
            <person name="Yanf M."/>
            <person name="Daum C."/>
            <person name="Ng V."/>
            <person name="Clum A."/>
            <person name="Ohm R."/>
            <person name="Martin F."/>
            <person name="Silar P."/>
            <person name="Natvig D."/>
            <person name="Lalanne C."/>
            <person name="Gautier V."/>
            <person name="Ament-Velasquez S.L."/>
            <person name="Kruys A."/>
            <person name="Hutchinson M.I."/>
            <person name="Powell A.J."/>
            <person name="Barry K."/>
            <person name="Miller A.N."/>
            <person name="Grigoriev I.V."/>
            <person name="Debuchy R."/>
            <person name="Gladieux P."/>
            <person name="Thoren M.H."/>
            <person name="Johannesson H."/>
        </authorList>
    </citation>
    <scope>NUCLEOTIDE SEQUENCE</scope>
    <source>
        <strain evidence="6">CBS 532.94</strain>
    </source>
</reference>
<organism evidence="6 7">
    <name type="scientific">Achaetomium macrosporum</name>
    <dbReference type="NCBI Taxonomy" id="79813"/>
    <lineage>
        <taxon>Eukaryota</taxon>
        <taxon>Fungi</taxon>
        <taxon>Dikarya</taxon>
        <taxon>Ascomycota</taxon>
        <taxon>Pezizomycotina</taxon>
        <taxon>Sordariomycetes</taxon>
        <taxon>Sordariomycetidae</taxon>
        <taxon>Sordariales</taxon>
        <taxon>Chaetomiaceae</taxon>
        <taxon>Achaetomium</taxon>
    </lineage>
</organism>
<keyword evidence="1" id="KW-0285">Flavoprotein</keyword>
<dbReference type="PANTHER" id="PTHR47429">
    <property type="entry name" value="PROTEIN TWIN LOV 1"/>
    <property type="match status" value="1"/>
</dbReference>
<evidence type="ECO:0000256" key="1">
    <source>
        <dbReference type="ARBA" id="ARBA00022630"/>
    </source>
</evidence>
<keyword evidence="2" id="KW-0288">FMN</keyword>
<dbReference type="SUPFAM" id="SSF55785">
    <property type="entry name" value="PYP-like sensor domain (PAS domain)"/>
    <property type="match status" value="1"/>
</dbReference>
<name>A0AAN7H5Y0_9PEZI</name>
<dbReference type="InterPro" id="IPR035965">
    <property type="entry name" value="PAS-like_dom_sf"/>
</dbReference>
<dbReference type="GO" id="GO:0005634">
    <property type="term" value="C:nucleus"/>
    <property type="evidence" value="ECO:0007669"/>
    <property type="project" value="TreeGrafter"/>
</dbReference>
<dbReference type="InterPro" id="IPR044926">
    <property type="entry name" value="RGS_subdomain_2"/>
</dbReference>
<accession>A0AAN7H5Y0</accession>
<sequence>MPAESDPAESLPTPRDGSRQTSSKRPDLALAPPERFDRHSSNPVVTALSPPPSSKVTQPQLQHSKSHVRLRSDSGLAFQTNQPVFRQYAGYGPEGSVPSRSGPATLKIEEKDSVEDFRFCLGNRRSTELQGFVAHDKVVPDFFANPWVKMAFSSTETGQRLRRFAETRHGGADIDFVLKVEQCSRELGNMISSMSYISSHFTSTTATSPLELPPEVACALRSNTKYGVRTALPALDKLYQDAKSAVEDRLSRHLYPEFVKYQFSQCLAASLSATRSLTGECTSPYPGLGNAFCLTDPLLPDNPIVHASDGLLVMCGFPRKELVGKNSRVLQGVATDPGAARRLSQAVAGGRPFTELILNYRPDETPYWNFLFICPLTEHGSVRYYLGAQVNVSENMGSEYKDMEDVMKFGPPPIHFQPARTAAPPTSPSWPPRRGSRTSDLDQPKDQRKDQPTENQISRRHRFFKRFRRKPPSSRTSSPSRPSTPSDLATEENPPPLPARGYHSPLAPRPEDQSQQLDENSTPYSRFFVMRFPALSPHCRRGPRLTRDRDRDPRPLPIAFYSTFALSLLGMRQDESCVLLNRDIFEVLSTQLGSPSANRAFKKNVIGKLAAGETVHADVMVPTELAAGSSSGDGGGGGGGGTPAPARGGGGSGGGETGEAKPRSSGTLERGTELFNQVFFGGQGKLRRFVSSWVPLKDAEGEVGFVVLVLTPADGTAASE</sequence>
<feature type="domain" description="PAS" evidence="5">
    <location>
        <begin position="299"/>
        <end position="394"/>
    </location>
</feature>
<feature type="region of interest" description="Disordered" evidence="4">
    <location>
        <begin position="1"/>
        <end position="73"/>
    </location>
</feature>
<dbReference type="Gene3D" id="1.10.167.10">
    <property type="entry name" value="Regulator of G-protein Signalling 4, domain 2"/>
    <property type="match status" value="1"/>
</dbReference>
<gene>
    <name evidence="6" type="ORF">C8A03DRAFT_45493</name>
</gene>
<proteinExistence type="predicted"/>
<dbReference type="AlphaFoldDB" id="A0AAN7H5Y0"/>
<reference evidence="6" key="1">
    <citation type="journal article" date="2023" name="Mol. Phylogenet. Evol.">
        <title>Genome-scale phylogeny and comparative genomics of the fungal order Sordariales.</title>
        <authorList>
            <person name="Hensen N."/>
            <person name="Bonometti L."/>
            <person name="Westerberg I."/>
            <person name="Brannstrom I.O."/>
            <person name="Guillou S."/>
            <person name="Cros-Aarteil S."/>
            <person name="Calhoun S."/>
            <person name="Haridas S."/>
            <person name="Kuo A."/>
            <person name="Mondo S."/>
            <person name="Pangilinan J."/>
            <person name="Riley R."/>
            <person name="LaButti K."/>
            <person name="Andreopoulos B."/>
            <person name="Lipzen A."/>
            <person name="Chen C."/>
            <person name="Yan M."/>
            <person name="Daum C."/>
            <person name="Ng V."/>
            <person name="Clum A."/>
            <person name="Steindorff A."/>
            <person name="Ohm R.A."/>
            <person name="Martin F."/>
            <person name="Silar P."/>
            <person name="Natvig D.O."/>
            <person name="Lalanne C."/>
            <person name="Gautier V."/>
            <person name="Ament-Velasquez S.L."/>
            <person name="Kruys A."/>
            <person name="Hutchinson M.I."/>
            <person name="Powell A.J."/>
            <person name="Barry K."/>
            <person name="Miller A.N."/>
            <person name="Grigoriev I.V."/>
            <person name="Debuchy R."/>
            <person name="Gladieux P."/>
            <person name="Hiltunen Thoren M."/>
            <person name="Johannesson H."/>
        </authorList>
    </citation>
    <scope>NUCLEOTIDE SEQUENCE</scope>
    <source>
        <strain evidence="6">CBS 532.94</strain>
    </source>
</reference>
<evidence type="ECO:0000256" key="4">
    <source>
        <dbReference type="SAM" id="MobiDB-lite"/>
    </source>
</evidence>
<comment type="caution">
    <text evidence="6">The sequence shown here is derived from an EMBL/GenBank/DDBJ whole genome shotgun (WGS) entry which is preliminary data.</text>
</comment>
<feature type="region of interest" description="Disordered" evidence="4">
    <location>
        <begin position="625"/>
        <end position="668"/>
    </location>
</feature>
<evidence type="ECO:0000259" key="5">
    <source>
        <dbReference type="Pfam" id="PF13426"/>
    </source>
</evidence>
<dbReference type="EMBL" id="MU860187">
    <property type="protein sequence ID" value="KAK4236536.1"/>
    <property type="molecule type" value="Genomic_DNA"/>
</dbReference>
<dbReference type="PANTHER" id="PTHR47429:SF2">
    <property type="entry name" value="PROTEIN TWIN LOV 1"/>
    <property type="match status" value="1"/>
</dbReference>
<feature type="region of interest" description="Disordered" evidence="4">
    <location>
        <begin position="408"/>
        <end position="519"/>
    </location>
</feature>
<dbReference type="Proteomes" id="UP001303760">
    <property type="component" value="Unassembled WGS sequence"/>
</dbReference>
<dbReference type="Pfam" id="PF13426">
    <property type="entry name" value="PAS_9"/>
    <property type="match status" value="1"/>
</dbReference>
<evidence type="ECO:0000313" key="6">
    <source>
        <dbReference type="EMBL" id="KAK4236536.1"/>
    </source>
</evidence>
<feature type="compositionally biased region" description="Polar residues" evidence="4">
    <location>
        <begin position="54"/>
        <end position="63"/>
    </location>
</feature>
<feature type="compositionally biased region" description="Basic and acidic residues" evidence="4">
    <location>
        <begin position="437"/>
        <end position="452"/>
    </location>
</feature>
<feature type="compositionally biased region" description="Basic residues" evidence="4">
    <location>
        <begin position="458"/>
        <end position="472"/>
    </location>
</feature>
<evidence type="ECO:0000313" key="7">
    <source>
        <dbReference type="Proteomes" id="UP001303760"/>
    </source>
</evidence>
<keyword evidence="7" id="KW-1185">Reference proteome</keyword>
<feature type="compositionally biased region" description="Low complexity" evidence="4">
    <location>
        <begin position="473"/>
        <end position="486"/>
    </location>
</feature>
<dbReference type="Gene3D" id="3.30.450.20">
    <property type="entry name" value="PAS domain"/>
    <property type="match status" value="1"/>
</dbReference>
<protein>
    <recommendedName>
        <fullName evidence="5">PAS domain-containing protein</fullName>
    </recommendedName>
</protein>
<keyword evidence="3" id="KW-0157">Chromophore</keyword>